<dbReference type="Pfam" id="PF01765">
    <property type="entry name" value="RRF"/>
    <property type="match status" value="1"/>
</dbReference>
<evidence type="ECO:0000256" key="1">
    <source>
        <dbReference type="ARBA" id="ARBA00004496"/>
    </source>
</evidence>
<dbReference type="SUPFAM" id="SSF55194">
    <property type="entry name" value="Ribosome recycling factor, RRF"/>
    <property type="match status" value="1"/>
</dbReference>
<evidence type="ECO:0000256" key="5">
    <source>
        <dbReference type="ARBA" id="ARBA00025050"/>
    </source>
</evidence>
<keyword evidence="3 6" id="KW-0963">Cytoplasm</keyword>
<evidence type="ECO:0000259" key="7">
    <source>
        <dbReference type="Pfam" id="PF01765"/>
    </source>
</evidence>
<dbReference type="FunFam" id="3.30.1360.40:FF:000001">
    <property type="entry name" value="Ribosome-recycling factor"/>
    <property type="match status" value="1"/>
</dbReference>
<feature type="domain" description="Ribosome recycling factor" evidence="7">
    <location>
        <begin position="20"/>
        <end position="183"/>
    </location>
</feature>
<dbReference type="GO" id="GO:0005829">
    <property type="term" value="C:cytosol"/>
    <property type="evidence" value="ECO:0007669"/>
    <property type="project" value="GOC"/>
</dbReference>
<sequence>MPAYDKADLERRMNGAIEALKGDLSGLRTGRASTSLLDPVTVEVYGAHMPLNQVATVSVPEPRMLSVQVWDKTNVGPVEKAIRSAGLGLNPINDGQTLRLPIPDLTEERRKELAKLAGQYSEKAKIAVRNVRRDGMDALKTDEKKNVISEDDRKRLETEVQKLTDATITEIDAVSAAKEKEILNK</sequence>
<evidence type="ECO:0000256" key="6">
    <source>
        <dbReference type="HAMAP-Rule" id="MF_00040"/>
    </source>
</evidence>
<keyword evidence="11" id="KW-1185">Reference proteome</keyword>
<evidence type="ECO:0000313" key="11">
    <source>
        <dbReference type="Proteomes" id="UP000560131"/>
    </source>
</evidence>
<gene>
    <name evidence="6" type="primary">frr</name>
    <name evidence="9" type="ORF">F4693_001906</name>
    <name evidence="8" type="ORF">FHS97_000128</name>
</gene>
<evidence type="ECO:0000256" key="2">
    <source>
        <dbReference type="ARBA" id="ARBA00005912"/>
    </source>
</evidence>
<keyword evidence="4 6" id="KW-0648">Protein biosynthesis</keyword>
<dbReference type="RefSeq" id="WP_184032412.1">
    <property type="nucleotide sequence ID" value="NZ_BAABAR010000002.1"/>
</dbReference>
<reference evidence="9 10" key="3">
    <citation type="submission" date="2020-08" db="EMBL/GenBank/DDBJ databases">
        <authorList>
            <person name="Partida-Martinez L."/>
            <person name="Huntemann M."/>
            <person name="Clum A."/>
            <person name="Wang J."/>
            <person name="Palaniappan K."/>
            <person name="Ritter S."/>
            <person name="Chen I.-M."/>
            <person name="Stamatis D."/>
            <person name="Reddy T."/>
            <person name="O'Malley R."/>
            <person name="Daum C."/>
            <person name="Shapiro N."/>
            <person name="Ivanova N."/>
            <person name="Kyrpides N."/>
            <person name="Woyke T."/>
        </authorList>
    </citation>
    <scope>NUCLEOTIDE SEQUENCE [LARGE SCALE GENOMIC DNA]</scope>
    <source>
        <strain evidence="9 10">AS3.13</strain>
    </source>
</reference>
<comment type="similarity">
    <text evidence="2 6">Belongs to the RRF family.</text>
</comment>
<dbReference type="FunFam" id="1.10.132.20:FF:000001">
    <property type="entry name" value="Ribosome-recycling factor"/>
    <property type="match status" value="1"/>
</dbReference>
<dbReference type="EMBL" id="JACIJN010000001">
    <property type="protein sequence ID" value="MBB5724228.1"/>
    <property type="molecule type" value="Genomic_DNA"/>
</dbReference>
<dbReference type="EMBL" id="JACHBT010000009">
    <property type="protein sequence ID" value="MBB6504925.1"/>
    <property type="molecule type" value="Genomic_DNA"/>
</dbReference>
<evidence type="ECO:0000313" key="8">
    <source>
        <dbReference type="EMBL" id="MBB5724228.1"/>
    </source>
</evidence>
<name>A0A7X0JC54_9SPHN</name>
<reference evidence="9 10" key="2">
    <citation type="submission" date="2020-08" db="EMBL/GenBank/DDBJ databases">
        <title>The Agave Microbiome: Exploring the role of microbial communities in plant adaptations to desert environments.</title>
        <authorList>
            <person name="Partida-Martinez L.P."/>
        </authorList>
    </citation>
    <scope>NUCLEOTIDE SEQUENCE [LARGE SCALE GENOMIC DNA]</scope>
    <source>
        <strain evidence="9 10">AS3.13</strain>
    </source>
</reference>
<dbReference type="GO" id="GO:0043023">
    <property type="term" value="F:ribosomal large subunit binding"/>
    <property type="evidence" value="ECO:0007669"/>
    <property type="project" value="TreeGrafter"/>
</dbReference>
<proteinExistence type="inferred from homology"/>
<comment type="subcellular location">
    <subcellularLocation>
        <location evidence="1 6">Cytoplasm</location>
    </subcellularLocation>
</comment>
<dbReference type="GO" id="GO:0002184">
    <property type="term" value="P:cytoplasmic translational termination"/>
    <property type="evidence" value="ECO:0007669"/>
    <property type="project" value="TreeGrafter"/>
</dbReference>
<dbReference type="AlphaFoldDB" id="A0A7X0JC54"/>
<dbReference type="InterPro" id="IPR002661">
    <property type="entry name" value="Ribosome_recyc_fac"/>
</dbReference>
<dbReference type="PANTHER" id="PTHR20982">
    <property type="entry name" value="RIBOSOME RECYCLING FACTOR"/>
    <property type="match status" value="1"/>
</dbReference>
<comment type="caution">
    <text evidence="9">The sequence shown here is derived from an EMBL/GenBank/DDBJ whole genome shotgun (WGS) entry which is preliminary data.</text>
</comment>
<dbReference type="HAMAP" id="MF_00040">
    <property type="entry name" value="RRF"/>
    <property type="match status" value="1"/>
</dbReference>
<dbReference type="PANTHER" id="PTHR20982:SF3">
    <property type="entry name" value="MITOCHONDRIAL RIBOSOME RECYCLING FACTOR PSEUDO 1"/>
    <property type="match status" value="1"/>
</dbReference>
<organism evidence="9 10">
    <name type="scientific">Sphingomonas endophytica</name>
    <dbReference type="NCBI Taxonomy" id="869719"/>
    <lineage>
        <taxon>Bacteria</taxon>
        <taxon>Pseudomonadati</taxon>
        <taxon>Pseudomonadota</taxon>
        <taxon>Alphaproteobacteria</taxon>
        <taxon>Sphingomonadales</taxon>
        <taxon>Sphingomonadaceae</taxon>
        <taxon>Sphingomonas</taxon>
    </lineage>
</organism>
<dbReference type="InterPro" id="IPR023584">
    <property type="entry name" value="Ribosome_recyc_fac_dom"/>
</dbReference>
<reference evidence="8 11" key="1">
    <citation type="submission" date="2020-08" db="EMBL/GenBank/DDBJ databases">
        <title>Genomic Encyclopedia of Type Strains, Phase IV (KMG-IV): sequencing the most valuable type-strain genomes for metagenomic binning, comparative biology and taxonomic classification.</title>
        <authorList>
            <person name="Goeker M."/>
        </authorList>
    </citation>
    <scope>NUCLEOTIDE SEQUENCE [LARGE SCALE GENOMIC DNA]</scope>
    <source>
        <strain evidence="8 11">DSM 101535</strain>
    </source>
</reference>
<evidence type="ECO:0000256" key="3">
    <source>
        <dbReference type="ARBA" id="ARBA00022490"/>
    </source>
</evidence>
<dbReference type="NCBIfam" id="TIGR00496">
    <property type="entry name" value="frr"/>
    <property type="match status" value="1"/>
</dbReference>
<evidence type="ECO:0000256" key="4">
    <source>
        <dbReference type="ARBA" id="ARBA00022917"/>
    </source>
</evidence>
<evidence type="ECO:0000313" key="9">
    <source>
        <dbReference type="EMBL" id="MBB6504925.1"/>
    </source>
</evidence>
<dbReference type="CDD" id="cd00520">
    <property type="entry name" value="RRF"/>
    <property type="match status" value="1"/>
</dbReference>
<dbReference type="InterPro" id="IPR036191">
    <property type="entry name" value="RRF_sf"/>
</dbReference>
<dbReference type="Proteomes" id="UP000522313">
    <property type="component" value="Unassembled WGS sequence"/>
</dbReference>
<comment type="function">
    <text evidence="5 6">Responsible for the release of ribosomes from messenger RNA at the termination of protein biosynthesis. May increase the efficiency of translation by recycling ribosomes from one round of translation to another.</text>
</comment>
<dbReference type="Proteomes" id="UP000560131">
    <property type="component" value="Unassembled WGS sequence"/>
</dbReference>
<protein>
    <recommendedName>
        <fullName evidence="6">Ribosome-recycling factor</fullName>
        <shortName evidence="6">RRF</shortName>
    </recommendedName>
    <alternativeName>
        <fullName evidence="6">Ribosome-releasing factor</fullName>
    </alternativeName>
</protein>
<evidence type="ECO:0000313" key="10">
    <source>
        <dbReference type="Proteomes" id="UP000522313"/>
    </source>
</evidence>
<accession>A0A7X0JC54</accession>
<dbReference type="Gene3D" id="1.10.132.20">
    <property type="entry name" value="Ribosome-recycling factor"/>
    <property type="match status" value="1"/>
</dbReference>
<dbReference type="Gene3D" id="3.30.1360.40">
    <property type="match status" value="1"/>
</dbReference>